<feature type="compositionally biased region" description="Acidic residues" evidence="1">
    <location>
        <begin position="50"/>
        <end position="63"/>
    </location>
</feature>
<feature type="compositionally biased region" description="Acidic residues" evidence="1">
    <location>
        <begin position="75"/>
        <end position="85"/>
    </location>
</feature>
<gene>
    <name evidence="2" type="primary">PARPA_01826.1 scaffold 1595</name>
</gene>
<feature type="region of interest" description="Disordered" evidence="1">
    <location>
        <begin position="258"/>
        <end position="280"/>
    </location>
</feature>
<dbReference type="AlphaFoldDB" id="A0A0B7MZ38"/>
<protein>
    <submittedName>
        <fullName evidence="2">Uncharacterized protein</fullName>
    </submittedName>
</protein>
<organism evidence="2 3">
    <name type="scientific">Parasitella parasitica</name>
    <dbReference type="NCBI Taxonomy" id="35722"/>
    <lineage>
        <taxon>Eukaryota</taxon>
        <taxon>Fungi</taxon>
        <taxon>Fungi incertae sedis</taxon>
        <taxon>Mucoromycota</taxon>
        <taxon>Mucoromycotina</taxon>
        <taxon>Mucoromycetes</taxon>
        <taxon>Mucorales</taxon>
        <taxon>Mucorineae</taxon>
        <taxon>Mucoraceae</taxon>
        <taxon>Parasitella</taxon>
    </lineage>
</organism>
<dbReference type="EMBL" id="LN719586">
    <property type="protein sequence ID" value="CEP08505.1"/>
    <property type="molecule type" value="Genomic_DNA"/>
</dbReference>
<name>A0A0B7MZ38_9FUNG</name>
<evidence type="ECO:0000256" key="1">
    <source>
        <dbReference type="SAM" id="MobiDB-lite"/>
    </source>
</evidence>
<dbReference type="Proteomes" id="UP000054107">
    <property type="component" value="Unassembled WGS sequence"/>
</dbReference>
<feature type="compositionally biased region" description="Polar residues" evidence="1">
    <location>
        <begin position="269"/>
        <end position="280"/>
    </location>
</feature>
<feature type="compositionally biased region" description="Basic and acidic residues" evidence="1">
    <location>
        <begin position="86"/>
        <end position="99"/>
    </location>
</feature>
<feature type="region of interest" description="Disordered" evidence="1">
    <location>
        <begin position="1"/>
        <end position="133"/>
    </location>
</feature>
<reference evidence="2 3" key="1">
    <citation type="submission" date="2014-09" db="EMBL/GenBank/DDBJ databases">
        <authorList>
            <person name="Ellenberger Sabrina"/>
        </authorList>
    </citation>
    <scope>NUCLEOTIDE SEQUENCE [LARGE SCALE GENOMIC DNA]</scope>
    <source>
        <strain evidence="2 3">CBS 412.66</strain>
    </source>
</reference>
<feature type="compositionally biased region" description="Basic and acidic residues" evidence="1">
    <location>
        <begin position="64"/>
        <end position="74"/>
    </location>
</feature>
<proteinExistence type="predicted"/>
<evidence type="ECO:0000313" key="3">
    <source>
        <dbReference type="Proteomes" id="UP000054107"/>
    </source>
</evidence>
<accession>A0A0B7MZ38</accession>
<dbReference type="STRING" id="35722.A0A0B7MZ38"/>
<dbReference type="OrthoDB" id="2289846at2759"/>
<feature type="compositionally biased region" description="Basic and acidic residues" evidence="1">
    <location>
        <begin position="119"/>
        <end position="129"/>
    </location>
</feature>
<keyword evidence="3" id="KW-1185">Reference proteome</keyword>
<evidence type="ECO:0000313" key="2">
    <source>
        <dbReference type="EMBL" id="CEP08505.1"/>
    </source>
</evidence>
<sequence>MSSARKNKSRDILQIRPYQPAQKRQRKQKELQEKQGQSEQQEQQKRREELEDQERIEEQEQSEGQEHIQHKDQSEQQDQEEQEEKEEQHDKDGKEEQKAESPGSQCEEAAVILIQDDNADNHNEEDKKSRGSWTAAKRLVLLQKYVEHFPPEAPWGKSTEAWQKIVDSVNAVAPNDTPLRYDACRRAIDKVSEKYIEEESIQKAAIEALSLRKYNEKTAKKLIKQESNKERKRMKKSIIQKLANERLATANQNTFLFQDSSSSSSSSSNQPPADSATATTNTSESVSYIYFDEAYVKEQREFQQTVLKYLETMNQHLKVISKAMKRD</sequence>